<dbReference type="AlphaFoldDB" id="A0A822BG24"/>
<dbReference type="EMBL" id="CAJOBR010042638">
    <property type="protein sequence ID" value="CAF5030283.1"/>
    <property type="molecule type" value="Genomic_DNA"/>
</dbReference>
<proteinExistence type="predicted"/>
<reference evidence="1" key="1">
    <citation type="submission" date="2021-02" db="EMBL/GenBank/DDBJ databases">
        <authorList>
            <person name="Nowell W R."/>
        </authorList>
    </citation>
    <scope>NUCLEOTIDE SEQUENCE</scope>
</reference>
<evidence type="ECO:0000313" key="2">
    <source>
        <dbReference type="Proteomes" id="UP000663848"/>
    </source>
</evidence>
<dbReference type="InterPro" id="IPR027417">
    <property type="entry name" value="P-loop_NTPase"/>
</dbReference>
<organism evidence="1 2">
    <name type="scientific">Rotaria socialis</name>
    <dbReference type="NCBI Taxonomy" id="392032"/>
    <lineage>
        <taxon>Eukaryota</taxon>
        <taxon>Metazoa</taxon>
        <taxon>Spiralia</taxon>
        <taxon>Gnathifera</taxon>
        <taxon>Rotifera</taxon>
        <taxon>Eurotatoria</taxon>
        <taxon>Bdelloidea</taxon>
        <taxon>Philodinida</taxon>
        <taxon>Philodinidae</taxon>
        <taxon>Rotaria</taxon>
    </lineage>
</organism>
<gene>
    <name evidence="1" type="ORF">QYT958_LOCUS40616</name>
</gene>
<dbReference type="PANTHER" id="PTHR43394">
    <property type="entry name" value="ATP-DEPENDENT PERMEASE MDL1, MITOCHONDRIAL"/>
    <property type="match status" value="1"/>
</dbReference>
<sequence length="79" mass="8855">ESEHLVQEAIERAMIDRTVLVIAHRLSTVRNSNSVIVIDHGTIVEQGTHDFLISKNDGIYKKLVLRQLMAGNNSITTDE</sequence>
<dbReference type="GO" id="GO:0090374">
    <property type="term" value="P:oligopeptide export from mitochondrion"/>
    <property type="evidence" value="ECO:0007669"/>
    <property type="project" value="TreeGrafter"/>
</dbReference>
<dbReference type="Gene3D" id="3.40.50.300">
    <property type="entry name" value="P-loop containing nucleotide triphosphate hydrolases"/>
    <property type="match status" value="1"/>
</dbReference>
<feature type="non-terminal residue" evidence="1">
    <location>
        <position position="1"/>
    </location>
</feature>
<dbReference type="GO" id="GO:0005743">
    <property type="term" value="C:mitochondrial inner membrane"/>
    <property type="evidence" value="ECO:0007669"/>
    <property type="project" value="TreeGrafter"/>
</dbReference>
<dbReference type="SUPFAM" id="SSF52540">
    <property type="entry name" value="P-loop containing nucleoside triphosphate hydrolases"/>
    <property type="match status" value="1"/>
</dbReference>
<dbReference type="PANTHER" id="PTHR43394:SF1">
    <property type="entry name" value="ATP-BINDING CASSETTE SUB-FAMILY B MEMBER 10, MITOCHONDRIAL"/>
    <property type="match status" value="1"/>
</dbReference>
<protein>
    <recommendedName>
        <fullName evidence="3">p-glycoprotein</fullName>
    </recommendedName>
</protein>
<accession>A0A822BG24</accession>
<dbReference type="InterPro" id="IPR039421">
    <property type="entry name" value="Type_1_exporter"/>
</dbReference>
<dbReference type="GO" id="GO:0015421">
    <property type="term" value="F:ABC-type oligopeptide transporter activity"/>
    <property type="evidence" value="ECO:0007669"/>
    <property type="project" value="TreeGrafter"/>
</dbReference>
<evidence type="ECO:0008006" key="3">
    <source>
        <dbReference type="Google" id="ProtNLM"/>
    </source>
</evidence>
<evidence type="ECO:0000313" key="1">
    <source>
        <dbReference type="EMBL" id="CAF5030283.1"/>
    </source>
</evidence>
<comment type="caution">
    <text evidence="1">The sequence shown here is derived from an EMBL/GenBank/DDBJ whole genome shotgun (WGS) entry which is preliminary data.</text>
</comment>
<dbReference type="Proteomes" id="UP000663848">
    <property type="component" value="Unassembled WGS sequence"/>
</dbReference>
<name>A0A822BG24_9BILA</name>